<dbReference type="Proteomes" id="UP001054252">
    <property type="component" value="Unassembled WGS sequence"/>
</dbReference>
<keyword evidence="2" id="KW-1185">Reference proteome</keyword>
<proteinExistence type="predicted"/>
<reference evidence="1 2" key="1">
    <citation type="journal article" date="2021" name="Commun. Biol.">
        <title>The genome of Shorea leprosula (Dipterocarpaceae) highlights the ecological relevance of drought in aseasonal tropical rainforests.</title>
        <authorList>
            <person name="Ng K.K.S."/>
            <person name="Kobayashi M.J."/>
            <person name="Fawcett J.A."/>
            <person name="Hatakeyama M."/>
            <person name="Paape T."/>
            <person name="Ng C.H."/>
            <person name="Ang C.C."/>
            <person name="Tnah L.H."/>
            <person name="Lee C.T."/>
            <person name="Nishiyama T."/>
            <person name="Sese J."/>
            <person name="O'Brien M.J."/>
            <person name="Copetti D."/>
            <person name="Mohd Noor M.I."/>
            <person name="Ong R.C."/>
            <person name="Putra M."/>
            <person name="Sireger I.Z."/>
            <person name="Indrioko S."/>
            <person name="Kosugi Y."/>
            <person name="Izuno A."/>
            <person name="Isagi Y."/>
            <person name="Lee S.L."/>
            <person name="Shimizu K.K."/>
        </authorList>
    </citation>
    <scope>NUCLEOTIDE SEQUENCE [LARGE SCALE GENOMIC DNA]</scope>
    <source>
        <strain evidence="1">214</strain>
    </source>
</reference>
<dbReference type="AlphaFoldDB" id="A0AAV5L153"/>
<accession>A0AAV5L153</accession>
<sequence>MQKWDESKQWKYGFLALYIGANGLHNFIGHQSSSRIIPRCLKNLVCSLTFYPSCSSFSL</sequence>
<protein>
    <submittedName>
        <fullName evidence="1">Uncharacterized protein</fullName>
    </submittedName>
</protein>
<evidence type="ECO:0000313" key="1">
    <source>
        <dbReference type="EMBL" id="GKV30899.1"/>
    </source>
</evidence>
<gene>
    <name evidence="1" type="ORF">SLEP1_g39667</name>
</gene>
<evidence type="ECO:0000313" key="2">
    <source>
        <dbReference type="Proteomes" id="UP001054252"/>
    </source>
</evidence>
<name>A0AAV5L153_9ROSI</name>
<dbReference type="EMBL" id="BPVZ01000089">
    <property type="protein sequence ID" value="GKV30899.1"/>
    <property type="molecule type" value="Genomic_DNA"/>
</dbReference>
<comment type="caution">
    <text evidence="1">The sequence shown here is derived from an EMBL/GenBank/DDBJ whole genome shotgun (WGS) entry which is preliminary data.</text>
</comment>
<organism evidence="1 2">
    <name type="scientific">Rubroshorea leprosula</name>
    <dbReference type="NCBI Taxonomy" id="152421"/>
    <lineage>
        <taxon>Eukaryota</taxon>
        <taxon>Viridiplantae</taxon>
        <taxon>Streptophyta</taxon>
        <taxon>Embryophyta</taxon>
        <taxon>Tracheophyta</taxon>
        <taxon>Spermatophyta</taxon>
        <taxon>Magnoliopsida</taxon>
        <taxon>eudicotyledons</taxon>
        <taxon>Gunneridae</taxon>
        <taxon>Pentapetalae</taxon>
        <taxon>rosids</taxon>
        <taxon>malvids</taxon>
        <taxon>Malvales</taxon>
        <taxon>Dipterocarpaceae</taxon>
        <taxon>Rubroshorea</taxon>
    </lineage>
</organism>